<protein>
    <submittedName>
        <fullName evidence="2">CU044_5270 family protein</fullName>
    </submittedName>
</protein>
<dbReference type="InterPro" id="IPR047789">
    <property type="entry name" value="CU044_5270-like"/>
</dbReference>
<comment type="caution">
    <text evidence="2">The sequence shown here is derived from an EMBL/GenBank/DDBJ whole genome shotgun (WGS) entry which is preliminary data.</text>
</comment>
<evidence type="ECO:0000313" key="2">
    <source>
        <dbReference type="EMBL" id="GAA4515412.1"/>
    </source>
</evidence>
<dbReference type="NCBIfam" id="NF038083">
    <property type="entry name" value="CU044_5270_fam"/>
    <property type="match status" value="1"/>
</dbReference>
<name>A0ABP8R1X1_9ACTN</name>
<sequence>MPAVNDLDLVRTMRADAPIPSRQRLDTGRERLLAAIDSPSAAPRVGTRSVRARGFARWTAVVGGLAAAAGAAVFAVSGGSTPAPRPVKRSPSTTLPSTRQVLLAAATNAERQPAADGAYWHVSVLREVQSTKEIDDSWYGKDGYYWGGLLILEGRDGAGKPGTVYRSKKKSPRPFEVADHMFTLNQIRKLPTTTKGIEKWANGVARSVSPLWRQKDIDAYTDDLLAELLAEAPATPKTRAAAFRALAGRPDVKDAGRAKDEQGRSGYALIIHGTRYLVDPAGAVLLSQSPITGVGHTGMTYLKAGWTNETPHPPTRP</sequence>
<keyword evidence="3" id="KW-1185">Reference proteome</keyword>
<keyword evidence="1" id="KW-1133">Transmembrane helix</keyword>
<dbReference type="EMBL" id="BAABHF010000050">
    <property type="protein sequence ID" value="GAA4515412.1"/>
    <property type="molecule type" value="Genomic_DNA"/>
</dbReference>
<reference evidence="3" key="1">
    <citation type="journal article" date="2019" name="Int. J. Syst. Evol. Microbiol.">
        <title>The Global Catalogue of Microorganisms (GCM) 10K type strain sequencing project: providing services to taxonomists for standard genome sequencing and annotation.</title>
        <authorList>
            <consortium name="The Broad Institute Genomics Platform"/>
            <consortium name="The Broad Institute Genome Sequencing Center for Infectious Disease"/>
            <person name="Wu L."/>
            <person name="Ma J."/>
        </authorList>
    </citation>
    <scope>NUCLEOTIDE SEQUENCE [LARGE SCALE GENOMIC DNA]</scope>
    <source>
        <strain evidence="3">JCM 17933</strain>
    </source>
</reference>
<keyword evidence="1" id="KW-0812">Transmembrane</keyword>
<evidence type="ECO:0000256" key="1">
    <source>
        <dbReference type="SAM" id="Phobius"/>
    </source>
</evidence>
<feature type="transmembrane region" description="Helical" evidence="1">
    <location>
        <begin position="58"/>
        <end position="79"/>
    </location>
</feature>
<evidence type="ECO:0000313" key="3">
    <source>
        <dbReference type="Proteomes" id="UP001500503"/>
    </source>
</evidence>
<organism evidence="2 3">
    <name type="scientific">Actinoallomurus oryzae</name>
    <dbReference type="NCBI Taxonomy" id="502180"/>
    <lineage>
        <taxon>Bacteria</taxon>
        <taxon>Bacillati</taxon>
        <taxon>Actinomycetota</taxon>
        <taxon>Actinomycetes</taxon>
        <taxon>Streptosporangiales</taxon>
        <taxon>Thermomonosporaceae</taxon>
        <taxon>Actinoallomurus</taxon>
    </lineage>
</organism>
<proteinExistence type="predicted"/>
<dbReference type="Proteomes" id="UP001500503">
    <property type="component" value="Unassembled WGS sequence"/>
</dbReference>
<accession>A0ABP8R1X1</accession>
<keyword evidence="1" id="KW-0472">Membrane</keyword>
<gene>
    <name evidence="2" type="ORF">GCM10023191_085190</name>
</gene>